<dbReference type="EMBL" id="JAMRYM010000005">
    <property type="protein sequence ID" value="MCM6761414.1"/>
    <property type="molecule type" value="Genomic_DNA"/>
</dbReference>
<accession>A0A9X2IT90</accession>
<dbReference type="AlphaFoldDB" id="A0A9X2IT90"/>
<organism evidence="1 2">
    <name type="scientific">Rathayibacter rubneri</name>
    <dbReference type="NCBI Taxonomy" id="2950106"/>
    <lineage>
        <taxon>Bacteria</taxon>
        <taxon>Bacillati</taxon>
        <taxon>Actinomycetota</taxon>
        <taxon>Actinomycetes</taxon>
        <taxon>Micrococcales</taxon>
        <taxon>Microbacteriaceae</taxon>
        <taxon>Rathayibacter</taxon>
    </lineage>
</organism>
<dbReference type="RefSeq" id="WP_251943587.1">
    <property type="nucleotide sequence ID" value="NZ_JAMRYM010000005.1"/>
</dbReference>
<evidence type="ECO:0000313" key="2">
    <source>
        <dbReference type="Proteomes" id="UP001155240"/>
    </source>
</evidence>
<name>A0A9X2IT90_9MICO</name>
<evidence type="ECO:0000313" key="1">
    <source>
        <dbReference type="EMBL" id="MCM6761414.1"/>
    </source>
</evidence>
<dbReference type="Proteomes" id="UP001155240">
    <property type="component" value="Unassembled WGS sequence"/>
</dbReference>
<keyword evidence="2" id="KW-1185">Reference proteome</keyword>
<protein>
    <submittedName>
        <fullName evidence="1">Uncharacterized protein</fullName>
    </submittedName>
</protein>
<gene>
    <name evidence="1" type="ORF">NB037_03195</name>
</gene>
<reference evidence="1" key="1">
    <citation type="submission" date="2022-06" db="EMBL/GenBank/DDBJ databases">
        <title>Whole genome shotgun sequencing (WGS) of Rathayibacter sp. ZW T2_19, isolated from stored onions (Allium cepa).</title>
        <authorList>
            <person name="Stoll D.A."/>
            <person name="Huch M."/>
        </authorList>
    </citation>
    <scope>NUCLEOTIDE SEQUENCE</scope>
    <source>
        <strain evidence="1">ZW T2_19</strain>
    </source>
</reference>
<proteinExistence type="predicted"/>
<sequence>MTAATATATVRPSINPERAALLDLIERAEARIIGIRNVVGTAYVASGAPTHNTFAERVSSAGGGLLATHYAGTVLGMARSALTTHPAGSLEPHLLGFAESIARSVLGEYREASAQ</sequence>
<comment type="caution">
    <text evidence="1">The sequence shown here is derived from an EMBL/GenBank/DDBJ whole genome shotgun (WGS) entry which is preliminary data.</text>
</comment>